<dbReference type="Gene3D" id="1.20.140.10">
    <property type="entry name" value="Butyryl-CoA Dehydrogenase, subunit A, domain 3"/>
    <property type="match status" value="1"/>
</dbReference>
<evidence type="ECO:0000259" key="2">
    <source>
        <dbReference type="Pfam" id="PF02770"/>
    </source>
</evidence>
<dbReference type="GO" id="GO:0003997">
    <property type="term" value="F:acyl-CoA oxidase activity"/>
    <property type="evidence" value="ECO:0007669"/>
    <property type="project" value="InterPro"/>
</dbReference>
<reference evidence="4" key="1">
    <citation type="submission" date="2020-06" db="EMBL/GenBank/DDBJ databases">
        <authorList>
            <consortium name="Plant Systems Biology data submission"/>
        </authorList>
    </citation>
    <scope>NUCLEOTIDE SEQUENCE</scope>
    <source>
        <strain evidence="4">D6</strain>
    </source>
</reference>
<dbReference type="InterPro" id="IPR046373">
    <property type="entry name" value="Acyl-CoA_Oxase/DH_mid-dom_sf"/>
</dbReference>
<keyword evidence="5" id="KW-1185">Reference proteome</keyword>
<evidence type="ECO:0000313" key="4">
    <source>
        <dbReference type="EMBL" id="CAB9531234.1"/>
    </source>
</evidence>
<dbReference type="Gene3D" id="2.40.110.10">
    <property type="entry name" value="Butyryl-CoA Dehydrogenase, subunit A, domain 2"/>
    <property type="match status" value="1"/>
</dbReference>
<dbReference type="EMBL" id="CAICTM010003344">
    <property type="protein sequence ID" value="CAB9531234.1"/>
    <property type="molecule type" value="Genomic_DNA"/>
</dbReference>
<dbReference type="Proteomes" id="UP001153069">
    <property type="component" value="Unassembled WGS sequence"/>
</dbReference>
<evidence type="ECO:0000259" key="3">
    <source>
        <dbReference type="Pfam" id="PF22924"/>
    </source>
</evidence>
<evidence type="ECO:0000313" key="5">
    <source>
        <dbReference type="Proteomes" id="UP001153069"/>
    </source>
</evidence>
<dbReference type="SUPFAM" id="SSF56645">
    <property type="entry name" value="Acyl-CoA dehydrogenase NM domain-like"/>
    <property type="match status" value="1"/>
</dbReference>
<dbReference type="InterPro" id="IPR036250">
    <property type="entry name" value="AcylCo_DH-like_C"/>
</dbReference>
<accession>A0A9N8F411</accession>
<feature type="domain" description="Acyl-CoA oxidase C-alpha1" evidence="3">
    <location>
        <begin position="432"/>
        <end position="585"/>
    </location>
</feature>
<dbReference type="SUPFAM" id="SSF47203">
    <property type="entry name" value="Acyl-CoA dehydrogenase C-terminal domain-like"/>
    <property type="match status" value="1"/>
</dbReference>
<dbReference type="OrthoDB" id="538336at2759"/>
<dbReference type="GO" id="GO:0071949">
    <property type="term" value="F:FAD binding"/>
    <property type="evidence" value="ECO:0007669"/>
    <property type="project" value="InterPro"/>
</dbReference>
<feature type="domain" description="Acyl-CoA oxidase/dehydrogenase middle" evidence="2">
    <location>
        <begin position="285"/>
        <end position="396"/>
    </location>
</feature>
<sequence length="788" mass="88178">MILFMVGSWIWMGQYCSCPSNLYLLRGIVLWMTADTWEQLVSLHQSIYPQPSHNTWWGLQLFGFLVQRLQRSAAVIQAIVITHGAINPLDRVVFGTCILKDILDVCFQAQLLYSHRIKRIDRCNLEKLATLVDIESNHLPHRQPGCDEVLESKDPTKTSCFPKPFTEAPPELDDLLALPEFDKTTQWELSAVDFQRLTQTRLKMIAQTRVFQLSLLPGMGKGGKTDPGGCRQLLEGFHWLGQYDLSLFDVVGVHCIGGNVVFIHGSEEQLSENRDRIDAMDDVYCFGATELSHGSNVKQIQTTAEYDPKTDEFVLTTPSVTACKYWIGNSTFVADYAVVLARLLVKGEERSISWLRVPLWKSKESNEHFPGVTIRDIGVKAGCNGIGNGCITFDHVRVPRSALMSQFCEVDEAGDFQSALSSSDLFLRCMQTFVLERVGVAACAIGAAKTAIYVALRYAAVRHQFGPDGDEVPLISYPMHQRRIMSHAVRLFVGKATVDRISRIGQETFHPYKFGDDRKKLHALSCLVKAFGTWESFAAAQEARELCGGNSYAATSQIGMSRNDLDVTLTFGGDNSILALEVARHRLKEIKEWSTVKKLLGPTKPTTRSIFIADQQNPTTAMDKCLKLLVYREESMLLSVGKKLFADKDKGFRGFTENSFEMREVAAAVYDRMCVETWLEEQMDQGQLYCEIGLLDALQRVQKHASWYFAKGAMNAPTHEAIEGIITNTSGILGRKHERVLEALYVPQNLVKDCPLVQSDYSQAIYDLTYPTCGTGKPLGKNPLTVSA</sequence>
<evidence type="ECO:0000256" key="1">
    <source>
        <dbReference type="ARBA" id="ARBA00022630"/>
    </source>
</evidence>
<dbReference type="PANTHER" id="PTHR10909:SF382">
    <property type="entry name" value="ACYL-COENZYME A OXIDASE"/>
    <property type="match status" value="1"/>
</dbReference>
<dbReference type="GO" id="GO:0033540">
    <property type="term" value="P:fatty acid beta-oxidation using acyl-CoA oxidase"/>
    <property type="evidence" value="ECO:0007669"/>
    <property type="project" value="TreeGrafter"/>
</dbReference>
<dbReference type="InterPro" id="IPR006091">
    <property type="entry name" value="Acyl-CoA_Oxase/DH_mid-dom"/>
</dbReference>
<comment type="caution">
    <text evidence="4">The sequence shown here is derived from an EMBL/GenBank/DDBJ whole genome shotgun (WGS) entry which is preliminary data.</text>
</comment>
<dbReference type="InterPro" id="IPR055060">
    <property type="entry name" value="ACOX_C_alpha1"/>
</dbReference>
<dbReference type="InterPro" id="IPR012258">
    <property type="entry name" value="Acyl-CoA_oxidase"/>
</dbReference>
<dbReference type="AlphaFoldDB" id="A0A9N8F411"/>
<protein>
    <submittedName>
        <fullName evidence="4">Acyl-coenzyme A oxidase</fullName>
    </submittedName>
</protein>
<gene>
    <name evidence="4" type="ORF">SEMRO_3346_G347040.1</name>
</gene>
<name>A0A9N8F411_9STRA</name>
<keyword evidence="1" id="KW-0285">Flavoprotein</keyword>
<organism evidence="4 5">
    <name type="scientific">Seminavis robusta</name>
    <dbReference type="NCBI Taxonomy" id="568900"/>
    <lineage>
        <taxon>Eukaryota</taxon>
        <taxon>Sar</taxon>
        <taxon>Stramenopiles</taxon>
        <taxon>Ochrophyta</taxon>
        <taxon>Bacillariophyta</taxon>
        <taxon>Bacillariophyceae</taxon>
        <taxon>Bacillariophycidae</taxon>
        <taxon>Naviculales</taxon>
        <taxon>Naviculaceae</taxon>
        <taxon>Seminavis</taxon>
    </lineage>
</organism>
<dbReference type="Pfam" id="PF22924">
    <property type="entry name" value="ACOX_C_alpha1"/>
    <property type="match status" value="1"/>
</dbReference>
<dbReference type="GO" id="GO:0005777">
    <property type="term" value="C:peroxisome"/>
    <property type="evidence" value="ECO:0007669"/>
    <property type="project" value="InterPro"/>
</dbReference>
<dbReference type="InterPro" id="IPR009100">
    <property type="entry name" value="AcylCoA_DH/oxidase_NM_dom_sf"/>
</dbReference>
<proteinExistence type="predicted"/>
<dbReference type="GO" id="GO:0005504">
    <property type="term" value="F:fatty acid binding"/>
    <property type="evidence" value="ECO:0007669"/>
    <property type="project" value="TreeGrafter"/>
</dbReference>
<dbReference type="Pfam" id="PF02770">
    <property type="entry name" value="Acyl-CoA_dh_M"/>
    <property type="match status" value="1"/>
</dbReference>
<dbReference type="GO" id="GO:0055088">
    <property type="term" value="P:lipid homeostasis"/>
    <property type="evidence" value="ECO:0007669"/>
    <property type="project" value="TreeGrafter"/>
</dbReference>
<dbReference type="PANTHER" id="PTHR10909">
    <property type="entry name" value="ELECTRON TRANSPORT OXIDOREDUCTASE"/>
    <property type="match status" value="1"/>
</dbReference>